<name>A0A9D5CP14_9LILI</name>
<dbReference type="OrthoDB" id="786531at2759"/>
<dbReference type="Pfam" id="PF14310">
    <property type="entry name" value="Fn3-like"/>
    <property type="match status" value="1"/>
</dbReference>
<sequence length="161" mass="17741">MLLLLMVKHSIKGAIKLVTTLKLPVLAERFDDIVEERLLNKFKGTMPVFDTLCTLLYDDLVILIHVDVKNEGDLDGSHAVLVFSTPPVLSSSQSSAPLKQLVTFEKVHVFAKSQTRLTVSVDVCKDLSIADNNGIRRIPIGEHSFQIGDLSHSFSLKAEAS</sequence>
<evidence type="ECO:0000259" key="1">
    <source>
        <dbReference type="SMART" id="SM01217"/>
    </source>
</evidence>
<dbReference type="InterPro" id="IPR026891">
    <property type="entry name" value="Fn3-like"/>
</dbReference>
<dbReference type="AlphaFoldDB" id="A0A9D5CP14"/>
<dbReference type="Gene3D" id="2.60.40.10">
    <property type="entry name" value="Immunoglobulins"/>
    <property type="match status" value="1"/>
</dbReference>
<evidence type="ECO:0000313" key="3">
    <source>
        <dbReference type="Proteomes" id="UP001085076"/>
    </source>
</evidence>
<dbReference type="SMART" id="SM01217">
    <property type="entry name" value="Fn3_like"/>
    <property type="match status" value="1"/>
</dbReference>
<dbReference type="InterPro" id="IPR013783">
    <property type="entry name" value="Ig-like_fold"/>
</dbReference>
<dbReference type="PANTHER" id="PTHR42721">
    <property type="entry name" value="SUGAR HYDROLASE-RELATED"/>
    <property type="match status" value="1"/>
</dbReference>
<reference evidence="2" key="2">
    <citation type="journal article" date="2022" name="Hortic Res">
        <title>The genome of Dioscorea zingiberensis sheds light on the biosynthesis, origin and evolution of the medicinally important diosgenin saponins.</title>
        <authorList>
            <person name="Li Y."/>
            <person name="Tan C."/>
            <person name="Li Z."/>
            <person name="Guo J."/>
            <person name="Li S."/>
            <person name="Chen X."/>
            <person name="Wang C."/>
            <person name="Dai X."/>
            <person name="Yang H."/>
            <person name="Song W."/>
            <person name="Hou L."/>
            <person name="Xu J."/>
            <person name="Tong Z."/>
            <person name="Xu A."/>
            <person name="Yuan X."/>
            <person name="Wang W."/>
            <person name="Yang Q."/>
            <person name="Chen L."/>
            <person name="Sun Z."/>
            <person name="Wang K."/>
            <person name="Pan B."/>
            <person name="Chen J."/>
            <person name="Bao Y."/>
            <person name="Liu F."/>
            <person name="Qi X."/>
            <person name="Gang D.R."/>
            <person name="Wen J."/>
            <person name="Li J."/>
        </authorList>
    </citation>
    <scope>NUCLEOTIDE SEQUENCE</scope>
    <source>
        <strain evidence="2">Dzin_1.0</strain>
    </source>
</reference>
<proteinExistence type="predicted"/>
<evidence type="ECO:0000313" key="2">
    <source>
        <dbReference type="EMBL" id="KAJ0975852.1"/>
    </source>
</evidence>
<dbReference type="PANTHER" id="PTHR42721:SF45">
    <property type="entry name" value="BETA-D-XYLOSIDASE 2-RELATED"/>
    <property type="match status" value="1"/>
</dbReference>
<comment type="caution">
    <text evidence="2">The sequence shown here is derived from an EMBL/GenBank/DDBJ whole genome shotgun (WGS) entry which is preliminary data.</text>
</comment>
<dbReference type="GO" id="GO:0045493">
    <property type="term" value="P:xylan catabolic process"/>
    <property type="evidence" value="ECO:0007669"/>
    <property type="project" value="InterPro"/>
</dbReference>
<dbReference type="InterPro" id="IPR044993">
    <property type="entry name" value="BXL"/>
</dbReference>
<protein>
    <recommendedName>
        <fullName evidence="1">Fibronectin type III-like domain-containing protein</fullName>
    </recommendedName>
</protein>
<dbReference type="Proteomes" id="UP001085076">
    <property type="component" value="Miscellaneous, Linkage group lg04"/>
</dbReference>
<keyword evidence="3" id="KW-1185">Reference proteome</keyword>
<reference evidence="2" key="1">
    <citation type="submission" date="2021-03" db="EMBL/GenBank/DDBJ databases">
        <authorList>
            <person name="Li Z."/>
            <person name="Yang C."/>
        </authorList>
    </citation>
    <scope>NUCLEOTIDE SEQUENCE</scope>
    <source>
        <strain evidence="2">Dzin_1.0</strain>
        <tissue evidence="2">Leaf</tissue>
    </source>
</reference>
<dbReference type="EMBL" id="JAGGNH010000004">
    <property type="protein sequence ID" value="KAJ0975852.1"/>
    <property type="molecule type" value="Genomic_DNA"/>
</dbReference>
<dbReference type="GO" id="GO:0046556">
    <property type="term" value="F:alpha-L-arabinofuranosidase activity"/>
    <property type="evidence" value="ECO:0007669"/>
    <property type="project" value="TreeGrafter"/>
</dbReference>
<dbReference type="GO" id="GO:0009044">
    <property type="term" value="F:xylan 1,4-beta-xylosidase activity"/>
    <property type="evidence" value="ECO:0007669"/>
    <property type="project" value="InterPro"/>
</dbReference>
<dbReference type="GO" id="GO:0031222">
    <property type="term" value="P:arabinan catabolic process"/>
    <property type="evidence" value="ECO:0007669"/>
    <property type="project" value="TreeGrafter"/>
</dbReference>
<organism evidence="2 3">
    <name type="scientific">Dioscorea zingiberensis</name>
    <dbReference type="NCBI Taxonomy" id="325984"/>
    <lineage>
        <taxon>Eukaryota</taxon>
        <taxon>Viridiplantae</taxon>
        <taxon>Streptophyta</taxon>
        <taxon>Embryophyta</taxon>
        <taxon>Tracheophyta</taxon>
        <taxon>Spermatophyta</taxon>
        <taxon>Magnoliopsida</taxon>
        <taxon>Liliopsida</taxon>
        <taxon>Dioscoreales</taxon>
        <taxon>Dioscoreaceae</taxon>
        <taxon>Dioscorea</taxon>
    </lineage>
</organism>
<accession>A0A9D5CP14</accession>
<feature type="domain" description="Fibronectin type III-like" evidence="1">
    <location>
        <begin position="78"/>
        <end position="151"/>
    </location>
</feature>
<gene>
    <name evidence="2" type="ORF">J5N97_017817</name>
</gene>